<reference evidence="1" key="1">
    <citation type="submission" date="2022-04" db="EMBL/GenBank/DDBJ databases">
        <title>Halocatena sp. nov., isolated from a salt lake.</title>
        <authorList>
            <person name="Cui H.-L."/>
        </authorList>
    </citation>
    <scope>NUCLEOTIDE SEQUENCE</scope>
    <source>
        <strain evidence="1">AD-1</strain>
    </source>
</reference>
<accession>A0A8U0A2U0</accession>
<evidence type="ECO:0000313" key="1">
    <source>
        <dbReference type="EMBL" id="UPM43495.1"/>
    </source>
</evidence>
<sequence>MGTHRASNTKPNLNSENAIVAATGLKYDEPVVTDESDFETVDGLRVESY</sequence>
<name>A0A8U0A2U0_9EURY</name>
<dbReference type="RefSeq" id="WP_247994162.1">
    <property type="nucleotide sequence ID" value="NZ_CP096019.1"/>
</dbReference>
<dbReference type="GeneID" id="71927056"/>
<dbReference type="AlphaFoldDB" id="A0A8U0A2U0"/>
<protein>
    <submittedName>
        <fullName evidence="1">Uncharacterized protein</fullName>
    </submittedName>
</protein>
<dbReference type="KEGG" id="haad:MW046_03375"/>
<gene>
    <name evidence="1" type="ORF">MW046_03375</name>
</gene>
<evidence type="ECO:0000313" key="2">
    <source>
        <dbReference type="Proteomes" id="UP000831768"/>
    </source>
</evidence>
<keyword evidence="2" id="KW-1185">Reference proteome</keyword>
<dbReference type="Proteomes" id="UP000831768">
    <property type="component" value="Chromosome"/>
</dbReference>
<proteinExistence type="predicted"/>
<organism evidence="1 2">
    <name type="scientific">Halocatena salina</name>
    <dbReference type="NCBI Taxonomy" id="2934340"/>
    <lineage>
        <taxon>Archaea</taxon>
        <taxon>Methanobacteriati</taxon>
        <taxon>Methanobacteriota</taxon>
        <taxon>Stenosarchaea group</taxon>
        <taxon>Halobacteria</taxon>
        <taxon>Halobacteriales</taxon>
        <taxon>Natronomonadaceae</taxon>
        <taxon>Halocatena</taxon>
    </lineage>
</organism>
<dbReference type="EMBL" id="CP096019">
    <property type="protein sequence ID" value="UPM43495.1"/>
    <property type="molecule type" value="Genomic_DNA"/>
</dbReference>